<sequence>MLALTMYSEPEIIPIETFGSVLEFERYEDQITTHDGIRQFLGASVGVGVFESRVKLGYGPLGGPNRNQTAVMVNGLLVVIYDVYDKQNTPEGLGKAVDKDLPMLVKASGQGFRGVIFSMGQRHGGDQSGKDPKAYSLTFAIQRLLLHTWWPWYAERGHDFYPSQFNDLWAFWKDEDKRRVEGLVDPLTTRM</sequence>
<gene>
    <name evidence="1" type="ORF">SISNIDRAFT_471266</name>
</gene>
<accession>A0A164MW06</accession>
<organism evidence="1 2">
    <name type="scientific">Sistotremastrum niveocremeum HHB9708</name>
    <dbReference type="NCBI Taxonomy" id="1314777"/>
    <lineage>
        <taxon>Eukaryota</taxon>
        <taxon>Fungi</taxon>
        <taxon>Dikarya</taxon>
        <taxon>Basidiomycota</taxon>
        <taxon>Agaricomycotina</taxon>
        <taxon>Agaricomycetes</taxon>
        <taxon>Sistotremastrales</taxon>
        <taxon>Sistotremastraceae</taxon>
        <taxon>Sertulicium</taxon>
        <taxon>Sertulicium niveocremeum</taxon>
    </lineage>
</organism>
<evidence type="ECO:0000313" key="2">
    <source>
        <dbReference type="Proteomes" id="UP000076722"/>
    </source>
</evidence>
<dbReference type="AlphaFoldDB" id="A0A164MW06"/>
<reference evidence="1 2" key="1">
    <citation type="journal article" date="2016" name="Mol. Biol. Evol.">
        <title>Comparative Genomics of Early-Diverging Mushroom-Forming Fungi Provides Insights into the Origins of Lignocellulose Decay Capabilities.</title>
        <authorList>
            <person name="Nagy L.G."/>
            <person name="Riley R."/>
            <person name="Tritt A."/>
            <person name="Adam C."/>
            <person name="Daum C."/>
            <person name="Floudas D."/>
            <person name="Sun H."/>
            <person name="Yadav J.S."/>
            <person name="Pangilinan J."/>
            <person name="Larsson K.H."/>
            <person name="Matsuura K."/>
            <person name="Barry K."/>
            <person name="Labutti K."/>
            <person name="Kuo R."/>
            <person name="Ohm R.A."/>
            <person name="Bhattacharya S.S."/>
            <person name="Shirouzu T."/>
            <person name="Yoshinaga Y."/>
            <person name="Martin F.M."/>
            <person name="Grigoriev I.V."/>
            <person name="Hibbett D.S."/>
        </authorList>
    </citation>
    <scope>NUCLEOTIDE SEQUENCE [LARGE SCALE GENOMIC DNA]</scope>
    <source>
        <strain evidence="1 2">HHB9708</strain>
    </source>
</reference>
<evidence type="ECO:0000313" key="1">
    <source>
        <dbReference type="EMBL" id="KZS87093.1"/>
    </source>
</evidence>
<keyword evidence="2" id="KW-1185">Reference proteome</keyword>
<name>A0A164MW06_9AGAM</name>
<protein>
    <submittedName>
        <fullName evidence="1">Uncharacterized protein</fullName>
    </submittedName>
</protein>
<dbReference type="EMBL" id="KV419457">
    <property type="protein sequence ID" value="KZS87093.1"/>
    <property type="molecule type" value="Genomic_DNA"/>
</dbReference>
<dbReference type="Proteomes" id="UP000076722">
    <property type="component" value="Unassembled WGS sequence"/>
</dbReference>
<proteinExistence type="predicted"/>